<feature type="transmembrane region" description="Helical" evidence="1">
    <location>
        <begin position="62"/>
        <end position="82"/>
    </location>
</feature>
<evidence type="ECO:0000256" key="1">
    <source>
        <dbReference type="SAM" id="Phobius"/>
    </source>
</evidence>
<keyword evidence="1" id="KW-1133">Transmembrane helix</keyword>
<keyword evidence="1" id="KW-0472">Membrane</keyword>
<dbReference type="RefSeq" id="WP_111397879.1">
    <property type="nucleotide sequence ID" value="NZ_QKYU01000008.1"/>
</dbReference>
<accession>A0A2W7IM74</accession>
<sequence>MTACKDCGFAAALIAAPSDGYAMLVPLCLRNCRGTTDNGIAMPPPPRAWGQAPRRAIGWWRWVRGVALVLLLCAGLVSWLALAEIVWGDA</sequence>
<reference evidence="2 3" key="1">
    <citation type="submission" date="2018-06" db="EMBL/GenBank/DDBJ databases">
        <title>Genomic Encyclopedia of Archaeal and Bacterial Type Strains, Phase II (KMG-II): from individual species to whole genera.</title>
        <authorList>
            <person name="Goeker M."/>
        </authorList>
    </citation>
    <scope>NUCLEOTIDE SEQUENCE [LARGE SCALE GENOMIC DNA]</scope>
    <source>
        <strain evidence="2 3">DSM 24525</strain>
    </source>
</reference>
<comment type="caution">
    <text evidence="2">The sequence shown here is derived from an EMBL/GenBank/DDBJ whole genome shotgun (WGS) entry which is preliminary data.</text>
</comment>
<dbReference type="Proteomes" id="UP000249688">
    <property type="component" value="Unassembled WGS sequence"/>
</dbReference>
<gene>
    <name evidence="2" type="ORF">C8P66_108140</name>
</gene>
<protein>
    <submittedName>
        <fullName evidence="2">Uncharacterized protein</fullName>
    </submittedName>
</protein>
<proteinExistence type="predicted"/>
<evidence type="ECO:0000313" key="2">
    <source>
        <dbReference type="EMBL" id="PZW46861.1"/>
    </source>
</evidence>
<evidence type="ECO:0000313" key="3">
    <source>
        <dbReference type="Proteomes" id="UP000249688"/>
    </source>
</evidence>
<organism evidence="2 3">
    <name type="scientific">Humitalea rosea</name>
    <dbReference type="NCBI Taxonomy" id="990373"/>
    <lineage>
        <taxon>Bacteria</taxon>
        <taxon>Pseudomonadati</taxon>
        <taxon>Pseudomonadota</taxon>
        <taxon>Alphaproteobacteria</taxon>
        <taxon>Acetobacterales</taxon>
        <taxon>Roseomonadaceae</taxon>
        <taxon>Humitalea</taxon>
    </lineage>
</organism>
<dbReference type="AlphaFoldDB" id="A0A2W7IM74"/>
<name>A0A2W7IM74_9PROT</name>
<keyword evidence="1" id="KW-0812">Transmembrane</keyword>
<keyword evidence="3" id="KW-1185">Reference proteome</keyword>
<dbReference type="EMBL" id="QKYU01000008">
    <property type="protein sequence ID" value="PZW46861.1"/>
    <property type="molecule type" value="Genomic_DNA"/>
</dbReference>